<evidence type="ECO:0000256" key="1">
    <source>
        <dbReference type="SAM" id="MobiDB-lite"/>
    </source>
</evidence>
<gene>
    <name evidence="2" type="ORF">A2925_04850</name>
</gene>
<proteinExistence type="predicted"/>
<dbReference type="AlphaFoldDB" id="A0A1F8GMY8"/>
<sequence>MPKEQIPTDNPNENKELSPQEIREKLKDPSYLPTHREIDRTFKSKDFISREWSDFCFDEQNPVFEFLNEEFLNAFSDYLSQRAKELGASEEAPITVLEVGAGNGRLTYFLQKKLEERLPGQVKVVASDSGKWGIKTAFPVDVIEHKEALKKYKPKIVVFSWMPYGEDYTADMRAETSVEEYVLIGEADGGCCGNEWETWGSSYGNDEEVPPYKADGFERSDLEELSSQQICRTDQPGQGYYHSSTVSFERKVPK</sequence>
<name>A0A1F8GMY8_9BACT</name>
<reference evidence="2 3" key="1">
    <citation type="journal article" date="2016" name="Nat. Commun.">
        <title>Thousands of microbial genomes shed light on interconnected biogeochemical processes in an aquifer system.</title>
        <authorList>
            <person name="Anantharaman K."/>
            <person name="Brown C.T."/>
            <person name="Hug L.A."/>
            <person name="Sharon I."/>
            <person name="Castelle C.J."/>
            <person name="Probst A.J."/>
            <person name="Thomas B.C."/>
            <person name="Singh A."/>
            <person name="Wilkins M.J."/>
            <person name="Karaoz U."/>
            <person name="Brodie E.L."/>
            <person name="Williams K.H."/>
            <person name="Hubbard S.S."/>
            <person name="Banfield J.F."/>
        </authorList>
    </citation>
    <scope>NUCLEOTIDE SEQUENCE [LARGE SCALE GENOMIC DNA]</scope>
</reference>
<dbReference type="SUPFAM" id="SSF53335">
    <property type="entry name" value="S-adenosyl-L-methionine-dependent methyltransferases"/>
    <property type="match status" value="1"/>
</dbReference>
<dbReference type="STRING" id="1802697.A2925_04850"/>
<accession>A0A1F8GMY8</accession>
<evidence type="ECO:0008006" key="4">
    <source>
        <dbReference type="Google" id="ProtNLM"/>
    </source>
</evidence>
<feature type="region of interest" description="Disordered" evidence="1">
    <location>
        <begin position="233"/>
        <end position="254"/>
    </location>
</feature>
<protein>
    <recommendedName>
        <fullName evidence="4">Histidine-specific methyltransferase SAM-dependent domain-containing protein</fullName>
    </recommendedName>
</protein>
<evidence type="ECO:0000313" key="3">
    <source>
        <dbReference type="Proteomes" id="UP000178256"/>
    </source>
</evidence>
<dbReference type="InterPro" id="IPR029063">
    <property type="entry name" value="SAM-dependent_MTases_sf"/>
</dbReference>
<feature type="region of interest" description="Disordered" evidence="1">
    <location>
        <begin position="1"/>
        <end position="32"/>
    </location>
</feature>
<feature type="compositionally biased region" description="Basic and acidic residues" evidence="1">
    <location>
        <begin position="12"/>
        <end position="32"/>
    </location>
</feature>
<dbReference type="Gene3D" id="3.40.50.150">
    <property type="entry name" value="Vaccinia Virus protein VP39"/>
    <property type="match status" value="1"/>
</dbReference>
<dbReference type="EMBL" id="MGKL01000011">
    <property type="protein sequence ID" value="OGN26028.1"/>
    <property type="molecule type" value="Genomic_DNA"/>
</dbReference>
<comment type="caution">
    <text evidence="2">The sequence shown here is derived from an EMBL/GenBank/DDBJ whole genome shotgun (WGS) entry which is preliminary data.</text>
</comment>
<evidence type="ECO:0000313" key="2">
    <source>
        <dbReference type="EMBL" id="OGN26028.1"/>
    </source>
</evidence>
<feature type="compositionally biased region" description="Polar residues" evidence="1">
    <location>
        <begin position="233"/>
        <end position="247"/>
    </location>
</feature>
<organism evidence="2 3">
    <name type="scientific">Candidatus Yanofskybacteria bacterium RIFCSPLOWO2_01_FULL_44_22</name>
    <dbReference type="NCBI Taxonomy" id="1802697"/>
    <lineage>
        <taxon>Bacteria</taxon>
        <taxon>Candidatus Yanofskyibacteriota</taxon>
    </lineage>
</organism>
<dbReference type="Proteomes" id="UP000178256">
    <property type="component" value="Unassembled WGS sequence"/>
</dbReference>